<evidence type="ECO:0000256" key="5">
    <source>
        <dbReference type="ARBA" id="ARBA00023180"/>
    </source>
</evidence>
<keyword evidence="2" id="KW-0645">Protease</keyword>
<dbReference type="InterPro" id="IPR029058">
    <property type="entry name" value="AB_hydrolase_fold"/>
</dbReference>
<dbReference type="AlphaFoldDB" id="A0AAW1HDL2"/>
<comment type="similarity">
    <text evidence="1">Belongs to the peptidase S28 family.</text>
</comment>
<keyword evidence="4" id="KW-0378">Hydrolase</keyword>
<dbReference type="Proteomes" id="UP001443914">
    <property type="component" value="Unassembled WGS sequence"/>
</dbReference>
<dbReference type="Pfam" id="PF05577">
    <property type="entry name" value="Peptidase_S28"/>
    <property type="match status" value="1"/>
</dbReference>
<keyword evidence="3" id="KW-0732">Signal</keyword>
<evidence type="ECO:0000313" key="6">
    <source>
        <dbReference type="EMBL" id="KAK9674094.1"/>
    </source>
</evidence>
<keyword evidence="7" id="KW-1185">Reference proteome</keyword>
<dbReference type="EMBL" id="JBDFQZ010000012">
    <property type="protein sequence ID" value="KAK9674094.1"/>
    <property type="molecule type" value="Genomic_DNA"/>
</dbReference>
<protein>
    <submittedName>
        <fullName evidence="6">Uncharacterized protein</fullName>
    </submittedName>
</protein>
<dbReference type="PANTHER" id="PTHR11010">
    <property type="entry name" value="PROTEASE S28 PRO-X CARBOXYPEPTIDASE-RELATED"/>
    <property type="match status" value="1"/>
</dbReference>
<evidence type="ECO:0000313" key="7">
    <source>
        <dbReference type="Proteomes" id="UP001443914"/>
    </source>
</evidence>
<dbReference type="InterPro" id="IPR008758">
    <property type="entry name" value="Peptidase_S28"/>
</dbReference>
<evidence type="ECO:0000256" key="4">
    <source>
        <dbReference type="ARBA" id="ARBA00022801"/>
    </source>
</evidence>
<dbReference type="Gene3D" id="3.40.50.1820">
    <property type="entry name" value="alpha/beta hydrolase"/>
    <property type="match status" value="1"/>
</dbReference>
<dbReference type="InterPro" id="IPR042269">
    <property type="entry name" value="Ser_carbopepase_S28_SKS"/>
</dbReference>
<sequence length="236" mass="26826">MNLYSPKLSKYSTPYIRTVLNSIRAFKSIDEIKQELGCFYSHAVQDGGPNQLWVSRVCSLVSIGPGRRGRSSTAYISTVGFEFCFEAQLYYNDHSPFDNPDVNLAWEWQRCNEITFPVGCDHATMLPSQPFNLTRFKRGCESRFGISPNLNFMEKFFGNKNIKEILKHKGSNIIFSDGFRDPLSTSAITEDLSDSILAINTMEGTKELDFGFGVEDTAVVKRAKRERKEDNYSMDC</sequence>
<evidence type="ECO:0000256" key="1">
    <source>
        <dbReference type="ARBA" id="ARBA00011079"/>
    </source>
</evidence>
<proteinExistence type="inferred from homology"/>
<evidence type="ECO:0000256" key="3">
    <source>
        <dbReference type="ARBA" id="ARBA00022729"/>
    </source>
</evidence>
<organism evidence="6 7">
    <name type="scientific">Saponaria officinalis</name>
    <name type="common">Common soapwort</name>
    <name type="synonym">Lychnis saponaria</name>
    <dbReference type="NCBI Taxonomy" id="3572"/>
    <lineage>
        <taxon>Eukaryota</taxon>
        <taxon>Viridiplantae</taxon>
        <taxon>Streptophyta</taxon>
        <taxon>Embryophyta</taxon>
        <taxon>Tracheophyta</taxon>
        <taxon>Spermatophyta</taxon>
        <taxon>Magnoliopsida</taxon>
        <taxon>eudicotyledons</taxon>
        <taxon>Gunneridae</taxon>
        <taxon>Pentapetalae</taxon>
        <taxon>Caryophyllales</taxon>
        <taxon>Caryophyllaceae</taxon>
        <taxon>Caryophylleae</taxon>
        <taxon>Saponaria</taxon>
    </lineage>
</organism>
<accession>A0AAW1HDL2</accession>
<dbReference type="GO" id="GO:0008239">
    <property type="term" value="F:dipeptidyl-peptidase activity"/>
    <property type="evidence" value="ECO:0007669"/>
    <property type="project" value="TreeGrafter"/>
</dbReference>
<comment type="caution">
    <text evidence="6">The sequence shown here is derived from an EMBL/GenBank/DDBJ whole genome shotgun (WGS) entry which is preliminary data.</text>
</comment>
<keyword evidence="5" id="KW-0325">Glycoprotein</keyword>
<evidence type="ECO:0000256" key="2">
    <source>
        <dbReference type="ARBA" id="ARBA00022670"/>
    </source>
</evidence>
<reference evidence="6" key="1">
    <citation type="submission" date="2024-03" db="EMBL/GenBank/DDBJ databases">
        <title>WGS assembly of Saponaria officinalis var. Norfolk2.</title>
        <authorList>
            <person name="Jenkins J."/>
            <person name="Shu S."/>
            <person name="Grimwood J."/>
            <person name="Barry K."/>
            <person name="Goodstein D."/>
            <person name="Schmutz J."/>
            <person name="Leebens-Mack J."/>
            <person name="Osbourn A."/>
        </authorList>
    </citation>
    <scope>NUCLEOTIDE SEQUENCE [LARGE SCALE GENOMIC DNA]</scope>
    <source>
        <strain evidence="6">JIC</strain>
    </source>
</reference>
<dbReference type="GO" id="GO:0070008">
    <property type="term" value="F:serine-type exopeptidase activity"/>
    <property type="evidence" value="ECO:0007669"/>
    <property type="project" value="InterPro"/>
</dbReference>
<name>A0AAW1HDL2_SAPOF</name>
<gene>
    <name evidence="6" type="ORF">RND81_12G210900</name>
</gene>
<dbReference type="GO" id="GO:0006508">
    <property type="term" value="P:proteolysis"/>
    <property type="evidence" value="ECO:0007669"/>
    <property type="project" value="UniProtKB-KW"/>
</dbReference>
<dbReference type="PANTHER" id="PTHR11010:SF96">
    <property type="entry name" value="LYSOSOMAL PRO-X CARBOXYPEPTIDASE-LIKE ISOFORM X1"/>
    <property type="match status" value="1"/>
</dbReference>
<dbReference type="Gene3D" id="1.20.120.980">
    <property type="entry name" value="Serine carboxypeptidase S28, SKS domain"/>
    <property type="match status" value="1"/>
</dbReference>